<feature type="region of interest" description="Disordered" evidence="1">
    <location>
        <begin position="1"/>
        <end position="35"/>
    </location>
</feature>
<evidence type="ECO:0000313" key="2">
    <source>
        <dbReference type="EMBL" id="UQN34684.1"/>
    </source>
</evidence>
<name>A0ABY4NDP7_9BURK</name>
<feature type="compositionally biased region" description="Polar residues" evidence="1">
    <location>
        <begin position="1"/>
        <end position="24"/>
    </location>
</feature>
<dbReference type="Proteomes" id="UP000831759">
    <property type="component" value="Chromosome"/>
</dbReference>
<proteinExistence type="predicted"/>
<protein>
    <submittedName>
        <fullName evidence="2">Uncharacterized protein</fullName>
    </submittedName>
</protein>
<gene>
    <name evidence="2" type="ORF">MTR80_10200</name>
</gene>
<evidence type="ECO:0000313" key="3">
    <source>
        <dbReference type="Proteomes" id="UP000831759"/>
    </source>
</evidence>
<sequence>MKTQGAHIDQSSVTWNSRCAQEQAKSSDKFGKTAKSSRPYLALDRISRIEKAEPNVSKGPALLINATLA</sequence>
<dbReference type="GeneID" id="96869311"/>
<evidence type="ECO:0000256" key="1">
    <source>
        <dbReference type="SAM" id="MobiDB-lite"/>
    </source>
</evidence>
<reference evidence="2 3" key="1">
    <citation type="journal article" date="2022" name="Int. J. Syst. Evol. Microbiol.">
        <title>Characterization of Alcaligenes aquatilis as a novel member of heterotrophic nitrifier-aerobic denitrifier and its performance in treating piggery wastewater.</title>
        <authorList>
            <person name="Cao X."/>
            <person name="Zhao B."/>
            <person name="Wu Y."/>
            <person name="Huang J."/>
            <person name="Wang H."/>
            <person name="Sun X."/>
            <person name="Li S."/>
        </authorList>
    </citation>
    <scope>NUCLEOTIDE SEQUENCE [LARGE SCALE GENOMIC DNA]</scope>
    <source>
        <strain evidence="2 3">AS1</strain>
    </source>
</reference>
<keyword evidence="3" id="KW-1185">Reference proteome</keyword>
<dbReference type="RefSeq" id="WP_249459449.1">
    <property type="nucleotide sequence ID" value="NZ_CP094619.1"/>
</dbReference>
<organism evidence="2 3">
    <name type="scientific">Alcaligenes aquatilis</name>
    <dbReference type="NCBI Taxonomy" id="323284"/>
    <lineage>
        <taxon>Bacteria</taxon>
        <taxon>Pseudomonadati</taxon>
        <taxon>Pseudomonadota</taxon>
        <taxon>Betaproteobacteria</taxon>
        <taxon>Burkholderiales</taxon>
        <taxon>Alcaligenaceae</taxon>
        <taxon>Alcaligenes</taxon>
    </lineage>
</organism>
<accession>A0ABY4NDP7</accession>
<dbReference type="EMBL" id="CP094619">
    <property type="protein sequence ID" value="UQN34684.1"/>
    <property type="molecule type" value="Genomic_DNA"/>
</dbReference>